<dbReference type="PANTHER" id="PTHR43031:SF1">
    <property type="entry name" value="PYRIDINE NUCLEOTIDE-DISULPHIDE OXIDOREDUCTASE"/>
    <property type="match status" value="1"/>
</dbReference>
<dbReference type="STRING" id="1184609.KILIM_073_00090"/>
<comment type="caution">
    <text evidence="2">The sequence shown here is derived from an EMBL/GenBank/DDBJ whole genome shotgun (WGS) entry which is preliminary data.</text>
</comment>
<dbReference type="EMBL" id="BAHD01000073">
    <property type="protein sequence ID" value="GAB97529.1"/>
    <property type="molecule type" value="Genomic_DNA"/>
</dbReference>
<dbReference type="RefSeq" id="WP_006594061.1">
    <property type="nucleotide sequence ID" value="NZ_BAHD01000073.1"/>
</dbReference>
<reference evidence="2 3" key="1">
    <citation type="submission" date="2012-08" db="EMBL/GenBank/DDBJ databases">
        <title>Whole genome shotgun sequence of Kineosphaera limosa NBRC 100340.</title>
        <authorList>
            <person name="Yoshida I."/>
            <person name="Isaki S."/>
            <person name="Hosoyama A."/>
            <person name="Tsuchikane K."/>
            <person name="Katsumata H."/>
            <person name="Ando Y."/>
            <person name="Ohji S."/>
            <person name="Hamada M."/>
            <person name="Tamura T."/>
            <person name="Yamazoe A."/>
            <person name="Yamazaki S."/>
            <person name="Fujita N."/>
        </authorList>
    </citation>
    <scope>NUCLEOTIDE SEQUENCE [LARGE SCALE GENOMIC DNA]</scope>
    <source>
        <strain evidence="2 3">NBRC 100340</strain>
    </source>
</reference>
<dbReference type="InterPro" id="IPR001763">
    <property type="entry name" value="Rhodanese-like_dom"/>
</dbReference>
<protein>
    <recommendedName>
        <fullName evidence="1">Rhodanese domain-containing protein</fullName>
    </recommendedName>
</protein>
<keyword evidence="3" id="KW-1185">Reference proteome</keyword>
<dbReference type="PANTHER" id="PTHR43031">
    <property type="entry name" value="FAD-DEPENDENT OXIDOREDUCTASE"/>
    <property type="match status" value="1"/>
</dbReference>
<proteinExistence type="predicted"/>
<gene>
    <name evidence="2" type="ORF">KILIM_073_00090</name>
</gene>
<dbReference type="Gene3D" id="3.40.250.10">
    <property type="entry name" value="Rhodanese-like domain"/>
    <property type="match status" value="1"/>
</dbReference>
<dbReference type="eggNOG" id="COG0607">
    <property type="taxonomic scope" value="Bacteria"/>
</dbReference>
<dbReference type="PROSITE" id="PS50206">
    <property type="entry name" value="RHODANESE_3"/>
    <property type="match status" value="1"/>
</dbReference>
<dbReference type="InterPro" id="IPR050229">
    <property type="entry name" value="GlpE_sulfurtransferase"/>
</dbReference>
<dbReference type="Pfam" id="PF00581">
    <property type="entry name" value="Rhodanese"/>
    <property type="match status" value="1"/>
</dbReference>
<sequence length="116" mass="12599">MSTIPDQAPSDVPCVTPESLPDNAVLLDVREAQEFAAGRAPNAVHIPLGQLPEREEELPKERPIVVTCREGERSARATAFLVGQGYWAVNLAGGMLAWHRSNRPLAHDGPGIPWVE</sequence>
<dbReference type="AlphaFoldDB" id="K6XFB1"/>
<dbReference type="InterPro" id="IPR036873">
    <property type="entry name" value="Rhodanese-like_dom_sf"/>
</dbReference>
<accession>K6XFB1</accession>
<feature type="domain" description="Rhodanese" evidence="1">
    <location>
        <begin position="20"/>
        <end position="107"/>
    </location>
</feature>
<organism evidence="2 3">
    <name type="scientific">Kineosphaera limosa NBRC 100340</name>
    <dbReference type="NCBI Taxonomy" id="1184609"/>
    <lineage>
        <taxon>Bacteria</taxon>
        <taxon>Bacillati</taxon>
        <taxon>Actinomycetota</taxon>
        <taxon>Actinomycetes</taxon>
        <taxon>Micrococcales</taxon>
        <taxon>Dermatophilaceae</taxon>
        <taxon>Kineosphaera</taxon>
    </lineage>
</organism>
<dbReference type="OrthoDB" id="9800872at2"/>
<dbReference type="SMART" id="SM00450">
    <property type="entry name" value="RHOD"/>
    <property type="match status" value="1"/>
</dbReference>
<evidence type="ECO:0000259" key="1">
    <source>
        <dbReference type="PROSITE" id="PS50206"/>
    </source>
</evidence>
<dbReference type="SUPFAM" id="SSF52821">
    <property type="entry name" value="Rhodanese/Cell cycle control phosphatase"/>
    <property type="match status" value="1"/>
</dbReference>
<evidence type="ECO:0000313" key="3">
    <source>
        <dbReference type="Proteomes" id="UP000008366"/>
    </source>
</evidence>
<dbReference type="Proteomes" id="UP000008366">
    <property type="component" value="Unassembled WGS sequence"/>
</dbReference>
<evidence type="ECO:0000313" key="2">
    <source>
        <dbReference type="EMBL" id="GAB97529.1"/>
    </source>
</evidence>
<name>K6XFB1_9MICO</name>
<dbReference type="CDD" id="cd00158">
    <property type="entry name" value="RHOD"/>
    <property type="match status" value="1"/>
</dbReference>